<sequence>MTMTMKRQRILIPRTNYKPWYGSVFKLIIVLMMIPSLILRKARERERGDMAGCVNYISPHVTRCSPRASPSLSFSGDSVHSLFRRSPSITAPRFQVVVAAEKAEPPPPLKIMISGAPASGKGTQCELITQKYGLVHISAGDLLRAEIASGSENGRLAKEHMEKGQLVPNEIVVMMVKDRLSQTDAEQNGWLLDGYPRSSSQATALQGFGFHPDLFIVLEVPEDILVERVVGRRLDPVTGKIYHLKYSPPETEEIAARLTQRFDDTEEKASQYSLILYMFLCFSKVKLRLKTHNQNVSDIKGNRPKEEVFTQIDAALSEMLQQRNTDPTSTEGTLLQDFKLNDSCHGPNQ</sequence>
<evidence type="ECO:0000256" key="8">
    <source>
        <dbReference type="ARBA" id="ARBA00031517"/>
    </source>
</evidence>
<dbReference type="CDD" id="cd01428">
    <property type="entry name" value="ADK"/>
    <property type="match status" value="1"/>
</dbReference>
<dbReference type="InterPro" id="IPR033690">
    <property type="entry name" value="Adenylat_kinase_CS"/>
</dbReference>
<dbReference type="InterPro" id="IPR000850">
    <property type="entry name" value="Adenylat/UMP-CMP_kin"/>
</dbReference>
<dbReference type="NCBIfam" id="TIGR01351">
    <property type="entry name" value="adk"/>
    <property type="match status" value="1"/>
</dbReference>
<evidence type="ECO:0000256" key="1">
    <source>
        <dbReference type="ARBA" id="ARBA00000582"/>
    </source>
</evidence>
<accession>A0ABQ7M8M0</accession>
<dbReference type="Gene3D" id="3.40.50.300">
    <property type="entry name" value="P-loop containing nucleotide triphosphate hydrolases"/>
    <property type="match status" value="1"/>
</dbReference>
<reference evidence="11 12" key="1">
    <citation type="submission" date="2021-03" db="EMBL/GenBank/DDBJ databases">
        <authorList>
            <person name="King G.J."/>
            <person name="Bancroft I."/>
            <person name="Baten A."/>
            <person name="Bloomfield J."/>
            <person name="Borpatragohain P."/>
            <person name="He Z."/>
            <person name="Irish N."/>
            <person name="Irwin J."/>
            <person name="Liu K."/>
            <person name="Mauleon R.P."/>
            <person name="Moore J."/>
            <person name="Morris R."/>
            <person name="Ostergaard L."/>
            <person name="Wang B."/>
            <person name="Wells R."/>
        </authorList>
    </citation>
    <scope>NUCLEOTIDE SEQUENCE [LARGE SCALE GENOMIC DNA]</scope>
    <source>
        <strain evidence="11">R-o-18</strain>
        <tissue evidence="11">Leaf</tissue>
    </source>
</reference>
<proteinExistence type="inferred from homology"/>
<evidence type="ECO:0000256" key="7">
    <source>
        <dbReference type="ARBA" id="ARBA00022777"/>
    </source>
</evidence>
<evidence type="ECO:0000256" key="4">
    <source>
        <dbReference type="ARBA" id="ARBA00012955"/>
    </source>
</evidence>
<comment type="similarity">
    <text evidence="2 9">Belongs to the adenylate kinase family.</text>
</comment>
<dbReference type="Proteomes" id="UP000823674">
    <property type="component" value="Chromosome A06"/>
</dbReference>
<keyword evidence="10" id="KW-1133">Transmembrane helix</keyword>
<keyword evidence="5 9" id="KW-0808">Transferase</keyword>
<dbReference type="Pfam" id="PF00406">
    <property type="entry name" value="ADK"/>
    <property type="match status" value="1"/>
</dbReference>
<dbReference type="EC" id="2.7.4.3" evidence="4"/>
<dbReference type="PRINTS" id="PR00094">
    <property type="entry name" value="ADENYLTKNASE"/>
</dbReference>
<keyword evidence="12" id="KW-1185">Reference proteome</keyword>
<organism evidence="11 12">
    <name type="scientific">Brassica rapa subsp. trilocularis</name>
    <dbReference type="NCBI Taxonomy" id="1813537"/>
    <lineage>
        <taxon>Eukaryota</taxon>
        <taxon>Viridiplantae</taxon>
        <taxon>Streptophyta</taxon>
        <taxon>Embryophyta</taxon>
        <taxon>Tracheophyta</taxon>
        <taxon>Spermatophyta</taxon>
        <taxon>Magnoliopsida</taxon>
        <taxon>eudicotyledons</taxon>
        <taxon>Gunneridae</taxon>
        <taxon>Pentapetalae</taxon>
        <taxon>rosids</taxon>
        <taxon>malvids</taxon>
        <taxon>Brassicales</taxon>
        <taxon>Brassicaceae</taxon>
        <taxon>Brassiceae</taxon>
        <taxon>Brassica</taxon>
    </lineage>
</organism>
<evidence type="ECO:0000256" key="9">
    <source>
        <dbReference type="RuleBase" id="RU003330"/>
    </source>
</evidence>
<dbReference type="InterPro" id="IPR027417">
    <property type="entry name" value="P-loop_NTPase"/>
</dbReference>
<dbReference type="EMBL" id="JADBGQ010000006">
    <property type="protein sequence ID" value="KAG5394700.1"/>
    <property type="molecule type" value="Genomic_DNA"/>
</dbReference>
<name>A0ABQ7M8M0_BRACM</name>
<evidence type="ECO:0000256" key="10">
    <source>
        <dbReference type="SAM" id="Phobius"/>
    </source>
</evidence>
<comment type="caution">
    <text evidence="11">The sequence shown here is derived from an EMBL/GenBank/DDBJ whole genome shotgun (WGS) entry which is preliminary data.</text>
</comment>
<evidence type="ECO:0000313" key="12">
    <source>
        <dbReference type="Proteomes" id="UP000823674"/>
    </source>
</evidence>
<evidence type="ECO:0000256" key="3">
    <source>
        <dbReference type="ARBA" id="ARBA00011245"/>
    </source>
</evidence>
<comment type="catalytic activity">
    <reaction evidence="1">
        <text>AMP + ATP = 2 ADP</text>
        <dbReference type="Rhea" id="RHEA:12973"/>
        <dbReference type="ChEBI" id="CHEBI:30616"/>
        <dbReference type="ChEBI" id="CHEBI:456215"/>
        <dbReference type="ChEBI" id="CHEBI:456216"/>
        <dbReference type="EC" id="2.7.4.3"/>
    </reaction>
</comment>
<keyword evidence="6" id="KW-0547">Nucleotide-binding</keyword>
<dbReference type="PROSITE" id="PS00113">
    <property type="entry name" value="ADENYLATE_KINASE"/>
    <property type="match status" value="1"/>
</dbReference>
<dbReference type="PANTHER" id="PTHR23359">
    <property type="entry name" value="NUCLEOTIDE KINASE"/>
    <property type="match status" value="1"/>
</dbReference>
<keyword evidence="10" id="KW-0472">Membrane</keyword>
<dbReference type="SUPFAM" id="SSF52540">
    <property type="entry name" value="P-loop containing nucleoside triphosphate hydrolases"/>
    <property type="match status" value="1"/>
</dbReference>
<keyword evidence="10" id="KW-0812">Transmembrane</keyword>
<evidence type="ECO:0000256" key="2">
    <source>
        <dbReference type="ARBA" id="ARBA00007220"/>
    </source>
</evidence>
<gene>
    <name evidence="11" type="primary">A06p047720.1_BraROA</name>
    <name evidence="11" type="ORF">IGI04_024663</name>
</gene>
<evidence type="ECO:0000313" key="11">
    <source>
        <dbReference type="EMBL" id="KAG5394700.1"/>
    </source>
</evidence>
<protein>
    <recommendedName>
        <fullName evidence="4">adenylate kinase</fullName>
        <ecNumber evidence="4">2.7.4.3</ecNumber>
    </recommendedName>
    <alternativeName>
        <fullName evidence="8">ATP:AMP phosphotransferase</fullName>
    </alternativeName>
</protein>
<evidence type="ECO:0000256" key="6">
    <source>
        <dbReference type="ARBA" id="ARBA00022741"/>
    </source>
</evidence>
<dbReference type="InterPro" id="IPR006259">
    <property type="entry name" value="Adenyl_kin_sub"/>
</dbReference>
<dbReference type="HAMAP" id="MF_00235">
    <property type="entry name" value="Adenylate_kinase_Adk"/>
    <property type="match status" value="1"/>
</dbReference>
<keyword evidence="7 9" id="KW-0418">Kinase</keyword>
<feature type="non-terminal residue" evidence="11">
    <location>
        <position position="349"/>
    </location>
</feature>
<feature type="transmembrane region" description="Helical" evidence="10">
    <location>
        <begin position="20"/>
        <end position="39"/>
    </location>
</feature>
<evidence type="ECO:0000256" key="5">
    <source>
        <dbReference type="ARBA" id="ARBA00022679"/>
    </source>
</evidence>
<comment type="subunit">
    <text evidence="3">Monomer.</text>
</comment>